<dbReference type="WBParaSite" id="EEL_0000739301-mRNA-1">
    <property type="protein sequence ID" value="EEL_0000739301-mRNA-1"/>
    <property type="gene ID" value="EEL_0000739301"/>
</dbReference>
<name>A0A0R3RYN1_9BILA</name>
<sequence length="62" mass="6817">MFAGCHHQLRRESGYAVGINTFIMLYLPVTVRCPSTSGNYCIGNGCATLQRLSLSSFFSLLL</sequence>
<dbReference type="AlphaFoldDB" id="A0A0R3RYN1"/>
<protein>
    <submittedName>
        <fullName evidence="2">Secreted protein</fullName>
    </submittedName>
</protein>
<evidence type="ECO:0000313" key="1">
    <source>
        <dbReference type="Proteomes" id="UP000050640"/>
    </source>
</evidence>
<keyword evidence="1" id="KW-1185">Reference proteome</keyword>
<accession>A0A0R3RYN1</accession>
<reference evidence="2" key="1">
    <citation type="submission" date="2017-02" db="UniProtKB">
        <authorList>
            <consortium name="WormBaseParasite"/>
        </authorList>
    </citation>
    <scope>IDENTIFICATION</scope>
</reference>
<organism evidence="1 2">
    <name type="scientific">Elaeophora elaphi</name>
    <dbReference type="NCBI Taxonomy" id="1147741"/>
    <lineage>
        <taxon>Eukaryota</taxon>
        <taxon>Metazoa</taxon>
        <taxon>Ecdysozoa</taxon>
        <taxon>Nematoda</taxon>
        <taxon>Chromadorea</taxon>
        <taxon>Rhabditida</taxon>
        <taxon>Spirurina</taxon>
        <taxon>Spiruromorpha</taxon>
        <taxon>Filarioidea</taxon>
        <taxon>Onchocercidae</taxon>
        <taxon>Elaeophora</taxon>
    </lineage>
</organism>
<dbReference type="Proteomes" id="UP000050640">
    <property type="component" value="Unplaced"/>
</dbReference>
<proteinExistence type="predicted"/>
<evidence type="ECO:0000313" key="2">
    <source>
        <dbReference type="WBParaSite" id="EEL_0000739301-mRNA-1"/>
    </source>
</evidence>